<sequence length="544" mass="60650">MRRAIGIVLASALLLGSLAGCTRPASQGAETKPGQGAGSTTEAGQKATGKTIVVGLQAEPTNLDPAQISDYNSSRAADGMFDRLVRFKDGSTELEPGLAESWDISQDGLVYTFHLRKGVKFHDGTEFNADAVKFSIERQIDPNHPYHNTGEFAYADFTFGKVKEVRIKDPYTVEIELKEPYAPFLSNLAIHAASIVSPEAVKKYGKDFTKHPVGTGPFRFVRWTPGVEVVLEKNPEYWKGAPKIDQVIYRPVIEDQARLTEFEAGQLDFIVGIPPEDLARLKQNPQYEVQEQPGMHVWYVVLNATKPPFDNPKVRQAVNYAVNRKAIVEQLLRSTGVLATGPLPPVVWGYTKDVPQYPYDPEKAKQLLAEAGYPNGFSAEFWVPESGSGMQQPREMATAIQADLQAVGIQTRIQTFEWGTYLDKVMGDKSSLPEMFEMSWIGDNGDPDNFLHYLLASDQAPPNGFNLGYYSNPKADQLLKQAQRLRTQAERQPLYEEALKLLVADAPWIWVDHETQIVAYKKSIKGFQLHPTGVFRFETVDIQP</sequence>
<dbReference type="KEGG" id="cmic:caldi_17600"/>
<evidence type="ECO:0000313" key="7">
    <source>
        <dbReference type="EMBL" id="BDG60670.1"/>
    </source>
</evidence>
<accession>A0AA35CNP9</accession>
<keyword evidence="3 5" id="KW-0732">Signal</keyword>
<evidence type="ECO:0000256" key="4">
    <source>
        <dbReference type="SAM" id="MobiDB-lite"/>
    </source>
</evidence>
<evidence type="ECO:0000256" key="3">
    <source>
        <dbReference type="ARBA" id="ARBA00022729"/>
    </source>
</evidence>
<dbReference type="Gene3D" id="3.90.76.10">
    <property type="entry name" value="Dipeptide-binding Protein, Domain 1"/>
    <property type="match status" value="1"/>
</dbReference>
<dbReference type="Gene3D" id="3.10.105.10">
    <property type="entry name" value="Dipeptide-binding Protein, Domain 3"/>
    <property type="match status" value="1"/>
</dbReference>
<dbReference type="EMBL" id="AP025628">
    <property type="protein sequence ID" value="BDG60670.1"/>
    <property type="molecule type" value="Genomic_DNA"/>
</dbReference>
<dbReference type="PANTHER" id="PTHR30290:SF38">
    <property type="entry name" value="D,D-DIPEPTIDE-BINDING PERIPLASMIC PROTEIN DDPA-RELATED"/>
    <property type="match status" value="1"/>
</dbReference>
<dbReference type="GO" id="GO:0015833">
    <property type="term" value="P:peptide transport"/>
    <property type="evidence" value="ECO:0007669"/>
    <property type="project" value="TreeGrafter"/>
</dbReference>
<evidence type="ECO:0000256" key="5">
    <source>
        <dbReference type="SAM" id="SignalP"/>
    </source>
</evidence>
<keyword evidence="8" id="KW-1185">Reference proteome</keyword>
<reference evidence="7" key="1">
    <citation type="submission" date="2022-03" db="EMBL/GenBank/DDBJ databases">
        <title>Complete genome sequence of Caldinitratiruptor microaerophilus.</title>
        <authorList>
            <person name="Mukaiyama R."/>
            <person name="Nishiyama T."/>
            <person name="Ueda K."/>
        </authorList>
    </citation>
    <scope>NUCLEOTIDE SEQUENCE</scope>
    <source>
        <strain evidence="7">JCM 16183</strain>
    </source>
</reference>
<dbReference type="PIRSF" id="PIRSF002741">
    <property type="entry name" value="MppA"/>
    <property type="match status" value="1"/>
</dbReference>
<organism evidence="7 8">
    <name type="scientific">Caldinitratiruptor microaerophilus</name>
    <dbReference type="NCBI Taxonomy" id="671077"/>
    <lineage>
        <taxon>Bacteria</taxon>
        <taxon>Bacillati</taxon>
        <taxon>Bacillota</taxon>
        <taxon>Clostridia</taxon>
        <taxon>Eubacteriales</taxon>
        <taxon>Symbiobacteriaceae</taxon>
        <taxon>Caldinitratiruptor</taxon>
    </lineage>
</organism>
<dbReference type="GO" id="GO:1904680">
    <property type="term" value="F:peptide transmembrane transporter activity"/>
    <property type="evidence" value="ECO:0007669"/>
    <property type="project" value="TreeGrafter"/>
</dbReference>
<dbReference type="InterPro" id="IPR039424">
    <property type="entry name" value="SBP_5"/>
</dbReference>
<name>A0AA35CNP9_9FIRM</name>
<gene>
    <name evidence="7" type="ORF">caldi_17600</name>
</gene>
<proteinExistence type="inferred from homology"/>
<protein>
    <submittedName>
        <fullName evidence="7">ABC transporter substrate-binding protein</fullName>
    </submittedName>
</protein>
<dbReference type="AlphaFoldDB" id="A0AA35CNP9"/>
<dbReference type="Gene3D" id="3.40.190.10">
    <property type="entry name" value="Periplasmic binding protein-like II"/>
    <property type="match status" value="1"/>
</dbReference>
<dbReference type="PROSITE" id="PS51257">
    <property type="entry name" value="PROKAR_LIPOPROTEIN"/>
    <property type="match status" value="1"/>
</dbReference>
<dbReference type="InterPro" id="IPR000914">
    <property type="entry name" value="SBP_5_dom"/>
</dbReference>
<dbReference type="GO" id="GO:0042597">
    <property type="term" value="C:periplasmic space"/>
    <property type="evidence" value="ECO:0007669"/>
    <property type="project" value="UniProtKB-ARBA"/>
</dbReference>
<dbReference type="PROSITE" id="PS01040">
    <property type="entry name" value="SBP_BACTERIAL_5"/>
    <property type="match status" value="1"/>
</dbReference>
<evidence type="ECO:0000259" key="6">
    <source>
        <dbReference type="Pfam" id="PF00496"/>
    </source>
</evidence>
<feature type="chain" id="PRO_5041273609" evidence="5">
    <location>
        <begin position="20"/>
        <end position="544"/>
    </location>
</feature>
<dbReference type="InterPro" id="IPR030678">
    <property type="entry name" value="Peptide/Ni-bd"/>
</dbReference>
<dbReference type="CDD" id="cd08493">
    <property type="entry name" value="PBP2_DppA_like"/>
    <property type="match status" value="1"/>
</dbReference>
<dbReference type="SUPFAM" id="SSF53850">
    <property type="entry name" value="Periplasmic binding protein-like II"/>
    <property type="match status" value="1"/>
</dbReference>
<comment type="subcellular location">
    <subcellularLocation>
        <location evidence="1">Cell membrane</location>
        <topology evidence="1">Lipid-anchor</topology>
    </subcellularLocation>
</comment>
<dbReference type="PANTHER" id="PTHR30290">
    <property type="entry name" value="PERIPLASMIC BINDING COMPONENT OF ABC TRANSPORTER"/>
    <property type="match status" value="1"/>
</dbReference>
<dbReference type="GO" id="GO:0043190">
    <property type="term" value="C:ATP-binding cassette (ABC) transporter complex"/>
    <property type="evidence" value="ECO:0007669"/>
    <property type="project" value="InterPro"/>
</dbReference>
<evidence type="ECO:0000256" key="2">
    <source>
        <dbReference type="ARBA" id="ARBA00005695"/>
    </source>
</evidence>
<evidence type="ECO:0000313" key="8">
    <source>
        <dbReference type="Proteomes" id="UP001163687"/>
    </source>
</evidence>
<evidence type="ECO:0000256" key="1">
    <source>
        <dbReference type="ARBA" id="ARBA00004193"/>
    </source>
</evidence>
<dbReference type="InterPro" id="IPR023765">
    <property type="entry name" value="SBP_5_CS"/>
</dbReference>
<feature type="region of interest" description="Disordered" evidence="4">
    <location>
        <begin position="24"/>
        <end position="46"/>
    </location>
</feature>
<dbReference type="Proteomes" id="UP001163687">
    <property type="component" value="Chromosome"/>
</dbReference>
<feature type="domain" description="Solute-binding protein family 5" evidence="6">
    <location>
        <begin position="93"/>
        <end position="459"/>
    </location>
</feature>
<feature type="signal peptide" evidence="5">
    <location>
        <begin position="1"/>
        <end position="19"/>
    </location>
</feature>
<dbReference type="Pfam" id="PF00496">
    <property type="entry name" value="SBP_bac_5"/>
    <property type="match status" value="1"/>
</dbReference>
<comment type="similarity">
    <text evidence="2">Belongs to the bacterial solute-binding protein 5 family.</text>
</comment>